<dbReference type="OrthoDB" id="504078at2"/>
<sequence length="360" mass="39715">MSYPRLEVDLDKVTANAERIVNLADSEDIEIIGVTKSVCADIKIAEAMLAGGVDGLADSRIKNLKYMQENLVSPDIPLMLLRIPMISEVDRVVEYADISLNSELEVIKALDQVAKEMNQKHRIILMVDVGDRREGVMPEDVIDIAAEILDLENIELTGLGTNLACFGGVLPSENNMQLLIDLKNEINNKFGVNIQQISGGNSSSLPRLRNKGLPDEITQLRVGETILLGSNVIDRSPFPDTYQETFLLAAEVIEVKKKPVQPEGRRGQNAFGERRKITKTGVRRRAILGIGRQDIKMKGLTPLAEDIEIEEASSDHLIIDVTDYEAGIEVGDILKFKLNYGALLNAATSQYVDISYISSN</sequence>
<reference evidence="5 6" key="1">
    <citation type="journal article" date="2010" name="Stand. Genomic Sci.">
        <title>Complete genome sequence of Acetohalobium arabaticum type strain (Z-7288).</title>
        <authorList>
            <person name="Sikorski J."/>
            <person name="Lapidus A."/>
            <person name="Chertkov O."/>
            <person name="Lucas S."/>
            <person name="Copeland A."/>
            <person name="Glavina Del Rio T."/>
            <person name="Nolan M."/>
            <person name="Tice H."/>
            <person name="Cheng J.F."/>
            <person name="Han C."/>
            <person name="Brambilla E."/>
            <person name="Pitluck S."/>
            <person name="Liolios K."/>
            <person name="Ivanova N."/>
            <person name="Mavromatis K."/>
            <person name="Mikhailova N."/>
            <person name="Pati A."/>
            <person name="Bruce D."/>
            <person name="Detter C."/>
            <person name="Tapia R."/>
            <person name="Goodwin L."/>
            <person name="Chen A."/>
            <person name="Palaniappan K."/>
            <person name="Land M."/>
            <person name="Hauser L."/>
            <person name="Chang Y.J."/>
            <person name="Jeffries C.D."/>
            <person name="Rohde M."/>
            <person name="Goker M."/>
            <person name="Spring S."/>
            <person name="Woyke T."/>
            <person name="Bristow J."/>
            <person name="Eisen J.A."/>
            <person name="Markowitz V."/>
            <person name="Hugenholtz P."/>
            <person name="Kyrpides N.C."/>
            <person name="Klenk H.P."/>
        </authorList>
    </citation>
    <scope>NUCLEOTIDE SEQUENCE [LARGE SCALE GENOMIC DNA]</scope>
    <source>
        <strain evidence="6">ATCC 49924 / DSM 5501 / Z-7288</strain>
    </source>
</reference>
<proteinExistence type="predicted"/>
<accession>D9QRT1</accession>
<comment type="cofactor">
    <cofactor evidence="1">
        <name>pyridoxal 5'-phosphate</name>
        <dbReference type="ChEBI" id="CHEBI:597326"/>
    </cofactor>
</comment>
<dbReference type="InterPro" id="IPR029066">
    <property type="entry name" value="PLP-binding_barrel"/>
</dbReference>
<dbReference type="PANTHER" id="PTHR30511">
    <property type="entry name" value="ALANINE RACEMASE"/>
    <property type="match status" value="1"/>
</dbReference>
<dbReference type="GO" id="GO:0005829">
    <property type="term" value="C:cytosol"/>
    <property type="evidence" value="ECO:0007669"/>
    <property type="project" value="TreeGrafter"/>
</dbReference>
<evidence type="ECO:0000256" key="2">
    <source>
        <dbReference type="ARBA" id="ARBA00022898"/>
    </source>
</evidence>
<dbReference type="Gene3D" id="3.20.20.10">
    <property type="entry name" value="Alanine racemase"/>
    <property type="match status" value="1"/>
</dbReference>
<dbReference type="EMBL" id="CP002105">
    <property type="protein sequence ID" value="ADL13222.1"/>
    <property type="molecule type" value="Genomic_DNA"/>
</dbReference>
<dbReference type="PANTHER" id="PTHR30511:SF3">
    <property type="entry name" value="LYSINE RACEMASE"/>
    <property type="match status" value="1"/>
</dbReference>
<evidence type="ECO:0000313" key="6">
    <source>
        <dbReference type="Proteomes" id="UP000001661"/>
    </source>
</evidence>
<dbReference type="eggNOG" id="COG3457">
    <property type="taxonomic scope" value="Bacteria"/>
</dbReference>
<feature type="domain" description="Alanine racemase N-terminal" evidence="4">
    <location>
        <begin position="8"/>
        <end position="226"/>
    </location>
</feature>
<keyword evidence="3" id="KW-0413">Isomerase</keyword>
<dbReference type="InterPro" id="IPR001608">
    <property type="entry name" value="Ala_racemase_N"/>
</dbReference>
<dbReference type="SUPFAM" id="SSF51419">
    <property type="entry name" value="PLP-binding barrel"/>
    <property type="match status" value="1"/>
</dbReference>
<name>D9QRT1_ACEAZ</name>
<evidence type="ECO:0000313" key="5">
    <source>
        <dbReference type="EMBL" id="ADL13222.1"/>
    </source>
</evidence>
<gene>
    <name evidence="5" type="ordered locus">Acear_1717</name>
</gene>
<protein>
    <submittedName>
        <fullName evidence="5">Alanine racemase domain protein</fullName>
    </submittedName>
</protein>
<dbReference type="RefSeq" id="WP_013278667.1">
    <property type="nucleotide sequence ID" value="NC_014378.1"/>
</dbReference>
<keyword evidence="6" id="KW-1185">Reference proteome</keyword>
<dbReference type="HOGENOM" id="CLU_067103_0_0_9"/>
<evidence type="ECO:0000256" key="3">
    <source>
        <dbReference type="ARBA" id="ARBA00023235"/>
    </source>
</evidence>
<evidence type="ECO:0000256" key="1">
    <source>
        <dbReference type="ARBA" id="ARBA00001933"/>
    </source>
</evidence>
<dbReference type="KEGG" id="aar:Acear_1717"/>
<dbReference type="GO" id="GO:0008784">
    <property type="term" value="F:alanine racemase activity"/>
    <property type="evidence" value="ECO:0007669"/>
    <property type="project" value="TreeGrafter"/>
</dbReference>
<dbReference type="GO" id="GO:0030170">
    <property type="term" value="F:pyridoxal phosphate binding"/>
    <property type="evidence" value="ECO:0007669"/>
    <property type="project" value="TreeGrafter"/>
</dbReference>
<dbReference type="Proteomes" id="UP000001661">
    <property type="component" value="Chromosome"/>
</dbReference>
<dbReference type="InterPro" id="IPR000821">
    <property type="entry name" value="Ala_racemase"/>
</dbReference>
<keyword evidence="2" id="KW-0663">Pyridoxal phosphate</keyword>
<dbReference type="AlphaFoldDB" id="D9QRT1"/>
<evidence type="ECO:0000259" key="4">
    <source>
        <dbReference type="Pfam" id="PF01168"/>
    </source>
</evidence>
<organism evidence="5 6">
    <name type="scientific">Acetohalobium arabaticum (strain ATCC 49924 / DSM 5501 / Z-7288)</name>
    <dbReference type="NCBI Taxonomy" id="574087"/>
    <lineage>
        <taxon>Bacteria</taxon>
        <taxon>Bacillati</taxon>
        <taxon>Bacillota</taxon>
        <taxon>Clostridia</taxon>
        <taxon>Halanaerobiales</taxon>
        <taxon>Halobacteroidaceae</taxon>
        <taxon>Acetohalobium</taxon>
    </lineage>
</organism>
<dbReference type="CDD" id="cd06815">
    <property type="entry name" value="PLPDE_III_AR_like_1"/>
    <property type="match status" value="1"/>
</dbReference>
<dbReference type="Pfam" id="PF01168">
    <property type="entry name" value="Ala_racemase_N"/>
    <property type="match status" value="1"/>
</dbReference>
<dbReference type="STRING" id="574087.Acear_1717"/>